<feature type="region of interest" description="Disordered" evidence="1">
    <location>
        <begin position="154"/>
        <end position="192"/>
    </location>
</feature>
<feature type="compositionally biased region" description="Low complexity" evidence="1">
    <location>
        <begin position="85"/>
        <end position="102"/>
    </location>
</feature>
<feature type="region of interest" description="Disordered" evidence="1">
    <location>
        <begin position="1"/>
        <end position="28"/>
    </location>
</feature>
<proteinExistence type="predicted"/>
<feature type="compositionally biased region" description="Acidic residues" evidence="1">
    <location>
        <begin position="251"/>
        <end position="266"/>
    </location>
</feature>
<feature type="region of interest" description="Disordered" evidence="1">
    <location>
        <begin position="491"/>
        <end position="511"/>
    </location>
</feature>
<dbReference type="AlphaFoldDB" id="A0A0P1B7R3"/>
<feature type="compositionally biased region" description="Polar residues" evidence="1">
    <location>
        <begin position="272"/>
        <end position="287"/>
    </location>
</feature>
<dbReference type="OrthoDB" id="3364905at2759"/>
<sequence>MADDDLSEHYGVAGSLGDELNDLNEAGMGNSLGDELNFDSHVDVDLHQGLAGGAGQGASLGDELLGDYDASRELDVGESLGAELGEEAAGSSAGQGASQVASNMTASSGSKTTATDELHFVNEEQINSTCQTLEECIAFNDRFLQSLGNASLAGSSSGIPRSLSTANHASSGGGGGGNSKEDASNIESSAEAVVRQLRESAVEREGQARELRELARELIKGDFVLTADAAGASSSSIPPLNRRNRLRGISEDEEQESDEDLSESESSDTAAHLQSSHPVSCSSEGPSIANQMQNLRSVTSSLIHSLSNMHEHTQVSRAATSEASRRIRALKTFLAGPSIADQMQNLRSVTSSLIHSLSNMHEHTQVSRAATSEASRRIRAIKTFLAGWKVELEDIQVSHDWMKALHADQDANRSISVSRLLATVESSSSANISSTINHATASGTAEQDVKSWSKAQLERAERTLNEADHRAKELLRPVPCEALDRLVASLPPGALDEEEMQRRTKSALAGA</sequence>
<keyword evidence="3" id="KW-1185">Reference proteome</keyword>
<feature type="region of interest" description="Disordered" evidence="1">
    <location>
        <begin position="85"/>
        <end position="110"/>
    </location>
</feature>
<name>A0A0P1B7R3_9BASI</name>
<evidence type="ECO:0000313" key="2">
    <source>
        <dbReference type="EMBL" id="CEH11958.1"/>
    </source>
</evidence>
<accession>A0A0P1B7R3</accession>
<evidence type="ECO:0000256" key="1">
    <source>
        <dbReference type="SAM" id="MobiDB-lite"/>
    </source>
</evidence>
<feature type="region of interest" description="Disordered" evidence="1">
    <location>
        <begin position="230"/>
        <end position="287"/>
    </location>
</feature>
<dbReference type="EMBL" id="CCYA01000089">
    <property type="protein sequence ID" value="CEH11958.1"/>
    <property type="molecule type" value="Genomic_DNA"/>
</dbReference>
<evidence type="ECO:0000313" key="3">
    <source>
        <dbReference type="Proteomes" id="UP000054845"/>
    </source>
</evidence>
<dbReference type="Proteomes" id="UP000054845">
    <property type="component" value="Unassembled WGS sequence"/>
</dbReference>
<protein>
    <submittedName>
        <fullName evidence="2">Uncharacterized protein</fullName>
    </submittedName>
</protein>
<reference evidence="3" key="1">
    <citation type="submission" date="2014-09" db="EMBL/GenBank/DDBJ databases">
        <authorList>
            <person name="Sharma Rahul"/>
            <person name="Thines Marco"/>
        </authorList>
    </citation>
    <scope>NUCLEOTIDE SEQUENCE [LARGE SCALE GENOMIC DNA]</scope>
</reference>
<organism evidence="2 3">
    <name type="scientific">Ceraceosorus bombacis</name>
    <dbReference type="NCBI Taxonomy" id="401625"/>
    <lineage>
        <taxon>Eukaryota</taxon>
        <taxon>Fungi</taxon>
        <taxon>Dikarya</taxon>
        <taxon>Basidiomycota</taxon>
        <taxon>Ustilaginomycotina</taxon>
        <taxon>Exobasidiomycetes</taxon>
        <taxon>Ceraceosorales</taxon>
        <taxon>Ceraceosoraceae</taxon>
        <taxon>Ceraceosorus</taxon>
    </lineage>
</organism>